<accession>A0A096A2G2</accession>
<protein>
    <recommendedName>
        <fullName evidence="3">Alpha/beta hydrolase fold-3 domain-containing protein</fullName>
    </recommendedName>
</protein>
<feature type="region of interest" description="Disordered" evidence="2">
    <location>
        <begin position="368"/>
        <end position="389"/>
    </location>
</feature>
<dbReference type="AlphaFoldDB" id="A0A096A2G2"/>
<feature type="domain" description="Alpha/beta hydrolase fold-3" evidence="3">
    <location>
        <begin position="133"/>
        <end position="333"/>
    </location>
</feature>
<dbReference type="Pfam" id="PF07859">
    <property type="entry name" value="Abhydrolase_3"/>
    <property type="match status" value="1"/>
</dbReference>
<dbReference type="SUPFAM" id="SSF53474">
    <property type="entry name" value="alpha/beta-Hydrolases"/>
    <property type="match status" value="1"/>
</dbReference>
<comment type="caution">
    <text evidence="4">The sequence shown here is derived from an EMBL/GenBank/DDBJ whole genome shotgun (WGS) entry which is preliminary data.</text>
</comment>
<proteinExistence type="predicted"/>
<sequence length="389" mass="40370">MSEPISGFDARPDYDAAAEGFTPVTTDAGKLRQLVEYLEEHVPAYSTTATVPWEGSTDEVAAARASANDRAARLPDHIVHASMLVLGAGVDHTLPFVAYGGADASFDDLAVSGEAAEIPVRVFVPAGPTGAVVVAAHGGAWWMGDGSARDGVFGPDCAALAQRSGAVVVDVDVRLAPENPMPAAAEDLVAVVRWVAEQAAAPAGQRNRLLCDVPIDASKIVLWGRSSGAHACVIAARMLAEEAGKAGEQSPPLASVALTAPSLDLRGRAATMLRAVFGTEDATDPSVSPALGDVSFLDTVYVQTGTEDTTVAGGAELVAKVTEAGGTAVLDEYLATHTVAQPSVQRARITDLARHILDVTGTRREVPADAAGEYDKDAVDRANEESWRR</sequence>
<keyword evidence="1" id="KW-0378">Hydrolase</keyword>
<evidence type="ECO:0000256" key="1">
    <source>
        <dbReference type="ARBA" id="ARBA00022801"/>
    </source>
</evidence>
<dbReference type="Proteomes" id="UP000029548">
    <property type="component" value="Unassembled WGS sequence"/>
</dbReference>
<dbReference type="eggNOG" id="COG0657">
    <property type="taxonomic scope" value="Bacteria"/>
</dbReference>
<dbReference type="InterPro" id="IPR013094">
    <property type="entry name" value="AB_hydrolase_3"/>
</dbReference>
<reference evidence="4 5" key="1">
    <citation type="submission" date="2014-07" db="EMBL/GenBank/DDBJ databases">
        <authorList>
            <person name="McCorrison J."/>
            <person name="Sanka R."/>
            <person name="Torralba M."/>
            <person name="Gillis M."/>
            <person name="Haft D.H."/>
            <person name="Methe B."/>
            <person name="Sutton G."/>
            <person name="Nelson K.E."/>
        </authorList>
    </citation>
    <scope>NUCLEOTIDE SEQUENCE [LARGE SCALE GENOMIC DNA]</scope>
    <source>
        <strain evidence="4 5">DNF00450</strain>
    </source>
</reference>
<evidence type="ECO:0000313" key="4">
    <source>
        <dbReference type="EMBL" id="KGF15049.1"/>
    </source>
</evidence>
<dbReference type="Gene3D" id="3.40.50.1820">
    <property type="entry name" value="alpha/beta hydrolase"/>
    <property type="match status" value="1"/>
</dbReference>
<evidence type="ECO:0000259" key="3">
    <source>
        <dbReference type="Pfam" id="PF07859"/>
    </source>
</evidence>
<evidence type="ECO:0000313" key="5">
    <source>
        <dbReference type="Proteomes" id="UP000029548"/>
    </source>
</evidence>
<organism evidence="4 5">
    <name type="scientific">Corynebacterium freneyi DNF00450</name>
    <dbReference type="NCBI Taxonomy" id="1287475"/>
    <lineage>
        <taxon>Bacteria</taxon>
        <taxon>Bacillati</taxon>
        <taxon>Actinomycetota</taxon>
        <taxon>Actinomycetes</taxon>
        <taxon>Mycobacteriales</taxon>
        <taxon>Corynebacteriaceae</taxon>
        <taxon>Corynebacterium</taxon>
    </lineage>
</organism>
<dbReference type="PANTHER" id="PTHR48081:SF8">
    <property type="entry name" value="ALPHA_BETA HYDROLASE FOLD-3 DOMAIN-CONTAINING PROTEIN-RELATED"/>
    <property type="match status" value="1"/>
</dbReference>
<gene>
    <name evidence="4" type="ORF">HMPREF1650_12430</name>
</gene>
<dbReference type="PANTHER" id="PTHR48081">
    <property type="entry name" value="AB HYDROLASE SUPERFAMILY PROTEIN C4A8.06C"/>
    <property type="match status" value="1"/>
</dbReference>
<dbReference type="RefSeq" id="WP_035123788.1">
    <property type="nucleotide sequence ID" value="NZ_JRNE01000083.1"/>
</dbReference>
<dbReference type="GO" id="GO:0016787">
    <property type="term" value="F:hydrolase activity"/>
    <property type="evidence" value="ECO:0007669"/>
    <property type="project" value="UniProtKB-KW"/>
</dbReference>
<dbReference type="EMBL" id="JRNE01000083">
    <property type="protein sequence ID" value="KGF15049.1"/>
    <property type="molecule type" value="Genomic_DNA"/>
</dbReference>
<dbReference type="InterPro" id="IPR029058">
    <property type="entry name" value="AB_hydrolase_fold"/>
</dbReference>
<dbReference type="InterPro" id="IPR050300">
    <property type="entry name" value="GDXG_lipolytic_enzyme"/>
</dbReference>
<evidence type="ECO:0000256" key="2">
    <source>
        <dbReference type="SAM" id="MobiDB-lite"/>
    </source>
</evidence>
<name>A0A096A2G2_9CORY</name>